<gene>
    <name evidence="5" type="primary">rplY</name>
    <name evidence="5" type="synonym">ctc</name>
    <name evidence="9" type="ORF">A2153_00300</name>
</gene>
<evidence type="ECO:0000313" key="10">
    <source>
        <dbReference type="Proteomes" id="UP000177396"/>
    </source>
</evidence>
<evidence type="ECO:0000256" key="2">
    <source>
        <dbReference type="ARBA" id="ARBA00022884"/>
    </source>
</evidence>
<dbReference type="InterPro" id="IPR020930">
    <property type="entry name" value="Ribosomal_uL5_bac-type"/>
</dbReference>
<dbReference type="SUPFAM" id="SSF50715">
    <property type="entry name" value="Ribosomal protein L25-like"/>
    <property type="match status" value="1"/>
</dbReference>
<dbReference type="InterPro" id="IPR020057">
    <property type="entry name" value="Ribosomal_bL25_b-dom"/>
</dbReference>
<feature type="domain" description="Large ribosomal subunit protein bL25 L25" evidence="7">
    <location>
        <begin position="15"/>
        <end position="91"/>
    </location>
</feature>
<evidence type="ECO:0000256" key="4">
    <source>
        <dbReference type="ARBA" id="ARBA00023274"/>
    </source>
</evidence>
<evidence type="ECO:0000313" key="9">
    <source>
        <dbReference type="EMBL" id="OGF98740.1"/>
    </source>
</evidence>
<comment type="similarity">
    <text evidence="5">Belongs to the bacterial ribosomal protein bL25 family. CTC subfamily.</text>
</comment>
<protein>
    <recommendedName>
        <fullName evidence="5">Large ribosomal subunit protein bL25</fullName>
    </recommendedName>
    <alternativeName>
        <fullName evidence="5">General stress protein CTC</fullName>
    </alternativeName>
</protein>
<dbReference type="AlphaFoldDB" id="A0A1F5YEX7"/>
<keyword evidence="2 5" id="KW-0694">RNA-binding</keyword>
<organism evidence="9 10">
    <name type="scientific">Candidatus Gottesmanbacteria bacterium RBG_16_38_7b</name>
    <dbReference type="NCBI Taxonomy" id="1798372"/>
    <lineage>
        <taxon>Bacteria</taxon>
        <taxon>Candidatus Gottesmaniibacteriota</taxon>
    </lineage>
</organism>
<accession>A0A1F5YEX7</accession>
<evidence type="ECO:0000259" key="7">
    <source>
        <dbReference type="Pfam" id="PF01386"/>
    </source>
</evidence>
<evidence type="ECO:0000256" key="3">
    <source>
        <dbReference type="ARBA" id="ARBA00022980"/>
    </source>
</evidence>
<dbReference type="GO" id="GO:0003735">
    <property type="term" value="F:structural constituent of ribosome"/>
    <property type="evidence" value="ECO:0007669"/>
    <property type="project" value="InterPro"/>
</dbReference>
<dbReference type="GO" id="GO:0006412">
    <property type="term" value="P:translation"/>
    <property type="evidence" value="ECO:0007669"/>
    <property type="project" value="UniProtKB-UniRule"/>
</dbReference>
<reference evidence="9 10" key="1">
    <citation type="journal article" date="2016" name="Nat. Commun.">
        <title>Thousands of microbial genomes shed light on interconnected biogeochemical processes in an aquifer system.</title>
        <authorList>
            <person name="Anantharaman K."/>
            <person name="Brown C.T."/>
            <person name="Hug L.A."/>
            <person name="Sharon I."/>
            <person name="Castelle C.J."/>
            <person name="Probst A.J."/>
            <person name="Thomas B.C."/>
            <person name="Singh A."/>
            <person name="Wilkins M.J."/>
            <person name="Karaoz U."/>
            <person name="Brodie E.L."/>
            <person name="Williams K.H."/>
            <person name="Hubbard S.S."/>
            <person name="Banfield J.F."/>
        </authorList>
    </citation>
    <scope>NUCLEOTIDE SEQUENCE [LARGE SCALE GENOMIC DNA]</scope>
</reference>
<comment type="function">
    <text evidence="5">This is one of the proteins that binds to the 5S RNA in the ribosome where it forms part of the central protuberance.</text>
</comment>
<dbReference type="GO" id="GO:0022625">
    <property type="term" value="C:cytosolic large ribosomal subunit"/>
    <property type="evidence" value="ECO:0007669"/>
    <property type="project" value="TreeGrafter"/>
</dbReference>
<dbReference type="InterPro" id="IPR020056">
    <property type="entry name" value="Rbsml_bL25/Gln-tRNA_synth_N"/>
</dbReference>
<dbReference type="InterPro" id="IPR037121">
    <property type="entry name" value="Ribosomal_bL25_C"/>
</dbReference>
<evidence type="ECO:0000256" key="1">
    <source>
        <dbReference type="ARBA" id="ARBA00022730"/>
    </source>
</evidence>
<dbReference type="InterPro" id="IPR001021">
    <property type="entry name" value="Ribosomal_bL25_long"/>
</dbReference>
<dbReference type="GO" id="GO:0008097">
    <property type="term" value="F:5S rRNA binding"/>
    <property type="evidence" value="ECO:0007669"/>
    <property type="project" value="InterPro"/>
</dbReference>
<evidence type="ECO:0000256" key="6">
    <source>
        <dbReference type="SAM" id="MobiDB-lite"/>
    </source>
</evidence>
<keyword evidence="1 5" id="KW-0699">rRNA-binding</keyword>
<dbReference type="PANTHER" id="PTHR33284">
    <property type="entry name" value="RIBOSOMAL PROTEIN L25/GLN-TRNA SYNTHETASE, ANTI-CODON-BINDING DOMAIN-CONTAINING PROTEIN"/>
    <property type="match status" value="1"/>
</dbReference>
<dbReference type="Gene3D" id="2.170.120.20">
    <property type="entry name" value="Ribosomal protein L25, beta domain"/>
    <property type="match status" value="1"/>
</dbReference>
<keyword evidence="3 5" id="KW-0689">Ribosomal protein</keyword>
<dbReference type="InterPro" id="IPR029751">
    <property type="entry name" value="Ribosomal_L25_dom"/>
</dbReference>
<dbReference type="NCBIfam" id="TIGR00731">
    <property type="entry name" value="bL25_bact_ctc"/>
    <property type="match status" value="1"/>
</dbReference>
<evidence type="ECO:0000259" key="8">
    <source>
        <dbReference type="Pfam" id="PF14693"/>
    </source>
</evidence>
<dbReference type="Pfam" id="PF14693">
    <property type="entry name" value="Ribosomal_TL5_C"/>
    <property type="match status" value="1"/>
</dbReference>
<dbReference type="Pfam" id="PF01386">
    <property type="entry name" value="Ribosomal_L25p"/>
    <property type="match status" value="1"/>
</dbReference>
<feature type="domain" description="Large ribosomal subunit protein bL25 beta" evidence="8">
    <location>
        <begin position="99"/>
        <end position="181"/>
    </location>
</feature>
<dbReference type="Gene3D" id="2.40.240.10">
    <property type="entry name" value="Ribosomal Protein L25, Chain P"/>
    <property type="match status" value="1"/>
</dbReference>
<comment type="caution">
    <text evidence="9">The sequence shown here is derived from an EMBL/GenBank/DDBJ whole genome shotgun (WGS) entry which is preliminary data.</text>
</comment>
<dbReference type="PANTHER" id="PTHR33284:SF1">
    <property type="entry name" value="RIBOSOMAL PROTEIN L25_GLN-TRNA SYNTHETASE, ANTI-CODON-BINDING DOMAIN-CONTAINING PROTEIN"/>
    <property type="match status" value="1"/>
</dbReference>
<comment type="subunit">
    <text evidence="5">Part of the 50S ribosomal subunit; part of the 5S rRNA/L5/L18/L25 subcomplex. Contacts the 5S rRNA. Binds to the 5S rRNA independently of L5 and L18.</text>
</comment>
<evidence type="ECO:0000256" key="5">
    <source>
        <dbReference type="HAMAP-Rule" id="MF_01334"/>
    </source>
</evidence>
<name>A0A1F5YEX7_9BACT</name>
<feature type="compositionally biased region" description="Low complexity" evidence="6">
    <location>
        <begin position="195"/>
        <end position="216"/>
    </location>
</feature>
<dbReference type="CDD" id="cd00495">
    <property type="entry name" value="Ribosomal_L25_TL5_CTC"/>
    <property type="match status" value="1"/>
</dbReference>
<dbReference type="EMBL" id="MFJB01000089">
    <property type="protein sequence ID" value="OGF98740.1"/>
    <property type="molecule type" value="Genomic_DNA"/>
</dbReference>
<proteinExistence type="inferred from homology"/>
<dbReference type="HAMAP" id="MF_01334">
    <property type="entry name" value="Ribosomal_bL25_CTC"/>
    <property type="match status" value="1"/>
</dbReference>
<dbReference type="InterPro" id="IPR011035">
    <property type="entry name" value="Ribosomal_bL25/Gln-tRNA_synth"/>
</dbReference>
<sequence>MVDISLIASFRKVFGRKVKRLRREGILPANVYGKKIKSQSISVPLKEFLKVFNQAGETKLVDLHLDGKKMPVLINNVTYHPVTDSPLHADFHQVDLKEKVIAHVPLAILGEAPAVKGKLGVLLTNLDELEVEALPSDLPEKIDVDVSTLKEVDQSIKIKDLKVGAKVIILSDPELEIIKIAPLVSKEAEKMVEEQAAQAAVAEAEKAAAPQQEQPAPSGPPKPEPAEAPSET</sequence>
<keyword evidence="4 5" id="KW-0687">Ribonucleoprotein</keyword>
<feature type="region of interest" description="Disordered" evidence="6">
    <location>
        <begin position="195"/>
        <end position="232"/>
    </location>
</feature>
<dbReference type="Proteomes" id="UP000177396">
    <property type="component" value="Unassembled WGS sequence"/>
</dbReference>